<evidence type="ECO:0000259" key="10">
    <source>
        <dbReference type="PROSITE" id="PS51710"/>
    </source>
</evidence>
<dbReference type="PANTHER" id="PTHR11702">
    <property type="entry name" value="DEVELOPMENTALLY REGULATED GTP-BINDING PROTEIN-RELATED"/>
    <property type="match status" value="1"/>
</dbReference>
<dbReference type="Gene3D" id="3.40.50.300">
    <property type="entry name" value="P-loop containing nucleotide triphosphate hydrolases"/>
    <property type="match status" value="1"/>
</dbReference>
<evidence type="ECO:0000259" key="12">
    <source>
        <dbReference type="PROSITE" id="PS51883"/>
    </source>
</evidence>
<feature type="binding site" evidence="9">
    <location>
        <begin position="313"/>
        <end position="315"/>
    </location>
    <ligand>
        <name>GTP</name>
        <dbReference type="ChEBI" id="CHEBI:37565"/>
    </ligand>
</feature>
<evidence type="ECO:0000313" key="14">
    <source>
        <dbReference type="Proteomes" id="UP001370590"/>
    </source>
</evidence>
<keyword evidence="14" id="KW-1185">Reference proteome</keyword>
<dbReference type="EMBL" id="JAWMWH010000001">
    <property type="protein sequence ID" value="MEJ6400748.1"/>
    <property type="molecule type" value="Genomic_DNA"/>
</dbReference>
<comment type="similarity">
    <text evidence="2 9">Belongs to the TRAFAC class OBG-HflX-like GTPase superfamily. OBG GTPase family.</text>
</comment>
<dbReference type="InterPro" id="IPR036346">
    <property type="entry name" value="GTP-bd_prot_GTP1/OBG_C_sf"/>
</dbReference>
<dbReference type="InterPro" id="IPR006073">
    <property type="entry name" value="GTP-bd"/>
</dbReference>
<reference evidence="13 14" key="1">
    <citation type="submission" date="2023-10" db="EMBL/GenBank/DDBJ databases">
        <title>Nicoliella lavandulae sp. nov. isolated from Lavandula angustifolia flowers.</title>
        <authorList>
            <person name="Alcantara C."/>
            <person name="Zuniga M."/>
            <person name="Landete J.M."/>
            <person name="Monedero V."/>
        </authorList>
    </citation>
    <scope>NUCLEOTIDE SEQUENCE [LARGE SCALE GENOMIC DNA]</scope>
    <source>
        <strain evidence="13 14">Es01</strain>
    </source>
</reference>
<dbReference type="NCBIfam" id="NF008954">
    <property type="entry name" value="PRK12296.1"/>
    <property type="match status" value="1"/>
</dbReference>
<evidence type="ECO:0000256" key="7">
    <source>
        <dbReference type="ARBA" id="ARBA00022842"/>
    </source>
</evidence>
<feature type="binding site" evidence="9">
    <location>
        <position position="172"/>
    </location>
    <ligand>
        <name>Mg(2+)</name>
        <dbReference type="ChEBI" id="CHEBI:18420"/>
    </ligand>
</feature>
<dbReference type="HAMAP" id="MF_01454">
    <property type="entry name" value="GTPase_Obg"/>
    <property type="match status" value="1"/>
</dbReference>
<dbReference type="SUPFAM" id="SSF82051">
    <property type="entry name" value="Obg GTP-binding protein N-terminal domain"/>
    <property type="match status" value="1"/>
</dbReference>
<evidence type="ECO:0000256" key="8">
    <source>
        <dbReference type="ARBA" id="ARBA00023134"/>
    </source>
</evidence>
<dbReference type="SUPFAM" id="SSF102741">
    <property type="entry name" value="Obg GTP-binding protein C-terminal domain"/>
    <property type="match status" value="1"/>
</dbReference>
<dbReference type="NCBIfam" id="NF008956">
    <property type="entry name" value="PRK12299.1"/>
    <property type="match status" value="1"/>
</dbReference>
<dbReference type="InterPro" id="IPR036726">
    <property type="entry name" value="GTP1_OBG_dom_sf"/>
</dbReference>
<feature type="binding site" evidence="9">
    <location>
        <begin position="282"/>
        <end position="285"/>
    </location>
    <ligand>
        <name>GTP</name>
        <dbReference type="ChEBI" id="CHEBI:37565"/>
    </ligand>
</feature>
<evidence type="ECO:0000256" key="2">
    <source>
        <dbReference type="ARBA" id="ARBA00007699"/>
    </source>
</evidence>
<dbReference type="Gene3D" id="2.70.210.12">
    <property type="entry name" value="GTP1/OBG domain"/>
    <property type="match status" value="1"/>
</dbReference>
<evidence type="ECO:0000256" key="5">
    <source>
        <dbReference type="ARBA" id="ARBA00022741"/>
    </source>
</evidence>
<keyword evidence="5 9" id="KW-0547">Nucleotide-binding</keyword>
<evidence type="ECO:0000256" key="3">
    <source>
        <dbReference type="ARBA" id="ARBA00022490"/>
    </source>
</evidence>
<dbReference type="Pfam" id="PF01018">
    <property type="entry name" value="GTP1_OBG"/>
    <property type="match status" value="1"/>
</dbReference>
<evidence type="ECO:0000256" key="1">
    <source>
        <dbReference type="ARBA" id="ARBA00001946"/>
    </source>
</evidence>
<evidence type="ECO:0000256" key="4">
    <source>
        <dbReference type="ARBA" id="ARBA00022723"/>
    </source>
</evidence>
<protein>
    <recommendedName>
        <fullName evidence="9">GTPase Obg</fullName>
        <ecNumber evidence="9">3.6.5.-</ecNumber>
    </recommendedName>
    <alternativeName>
        <fullName evidence="9">GTP-binding protein Obg</fullName>
    </alternativeName>
</protein>
<dbReference type="InterPro" id="IPR045086">
    <property type="entry name" value="OBG_GTPase"/>
</dbReference>
<dbReference type="Gene3D" id="3.30.300.350">
    <property type="entry name" value="GTP-binding protein OBG, C-terminal domain"/>
    <property type="match status" value="1"/>
</dbReference>
<dbReference type="RefSeq" id="WP_339960551.1">
    <property type="nucleotide sequence ID" value="NZ_JAWMWH010000001.1"/>
</dbReference>
<comment type="subcellular location">
    <subcellularLocation>
        <location evidence="9">Cytoplasm</location>
    </subcellularLocation>
</comment>
<dbReference type="EC" id="3.6.5.-" evidence="9"/>
<feature type="domain" description="Obg" evidence="12">
    <location>
        <begin position="1"/>
        <end position="158"/>
    </location>
</feature>
<name>A0ABU8SLG3_9LACO</name>
<keyword evidence="4 9" id="KW-0479">Metal-binding</keyword>
<dbReference type="PROSITE" id="PS51881">
    <property type="entry name" value="OCT"/>
    <property type="match status" value="1"/>
</dbReference>
<feature type="binding site" evidence="9">
    <location>
        <begin position="212"/>
        <end position="215"/>
    </location>
    <ligand>
        <name>GTP</name>
        <dbReference type="ChEBI" id="CHEBI:37565"/>
    </ligand>
</feature>
<comment type="function">
    <text evidence="9">An essential GTPase which binds GTP, GDP and possibly (p)ppGpp with moderate affinity, with high nucleotide exchange rates and a fairly low GTP hydrolysis rate. Plays a role in control of the cell cycle, stress response, ribosome biogenesis and in those bacteria that undergo differentiation, in morphogenesis control.</text>
</comment>
<dbReference type="InterPro" id="IPR031167">
    <property type="entry name" value="G_OBG"/>
</dbReference>
<dbReference type="InterPro" id="IPR006169">
    <property type="entry name" value="GTP1_OBG_dom"/>
</dbReference>
<dbReference type="PROSITE" id="PS51710">
    <property type="entry name" value="G_OBG"/>
    <property type="match status" value="1"/>
</dbReference>
<dbReference type="CDD" id="cd01898">
    <property type="entry name" value="Obg"/>
    <property type="match status" value="1"/>
</dbReference>
<dbReference type="PROSITE" id="PS51883">
    <property type="entry name" value="OBG"/>
    <property type="match status" value="1"/>
</dbReference>
<sequence length="426" mass="46297">MFVDQVKIKVQAGKGGDGIVGWRREKYVPNGGPAGGDGGHGGNVVFKVDSGMSTLMDFHYSQKFKAANGNNGGNKKMTGRSGDDLVIKVPEGTSVYNDDNNHLICDLIEPGDEFIVANGGRGGRGNVHFASAKNSAPEIAENGEPGEGFNVRLELKLLADVGLVGFPSVGKSTLLAAVTSSKPKVADYHFTTLVPNLGMVRLNDGRDFIIADLPGLIEGASTGTGLGFQFLRHVERTRVILHLVDMSGLEGRDPFVDYQKINQELAKYDENILLRPQIIVATKMDMPDSEANLKRFTEQVNAEGHAHEIIPISSVTHQGLTKLIGATADLLDQTPKFPITDVEEPELTNVEDDEPFTITHEEDGSWTLSGARLEKLFLMTDTTHEQSMLRFARQLRGMGVDEALRNNGAKNGDTVNILDFSFTYED</sequence>
<dbReference type="Proteomes" id="UP001370590">
    <property type="component" value="Unassembled WGS sequence"/>
</dbReference>
<dbReference type="PANTHER" id="PTHR11702:SF31">
    <property type="entry name" value="MITOCHONDRIAL RIBOSOME-ASSOCIATED GTPASE 2"/>
    <property type="match status" value="1"/>
</dbReference>
<evidence type="ECO:0000313" key="13">
    <source>
        <dbReference type="EMBL" id="MEJ6400748.1"/>
    </source>
</evidence>
<accession>A0ABU8SLG3</accession>
<feature type="binding site" evidence="9">
    <location>
        <begin position="190"/>
        <end position="194"/>
    </location>
    <ligand>
        <name>GTP</name>
        <dbReference type="ChEBI" id="CHEBI:37565"/>
    </ligand>
</feature>
<dbReference type="Pfam" id="PF09269">
    <property type="entry name" value="DUF1967"/>
    <property type="match status" value="1"/>
</dbReference>
<dbReference type="PRINTS" id="PR00326">
    <property type="entry name" value="GTP1OBG"/>
</dbReference>
<evidence type="ECO:0000259" key="11">
    <source>
        <dbReference type="PROSITE" id="PS51881"/>
    </source>
</evidence>
<dbReference type="InterPro" id="IPR027417">
    <property type="entry name" value="P-loop_NTPase"/>
</dbReference>
<dbReference type="SUPFAM" id="SSF52540">
    <property type="entry name" value="P-loop containing nucleoside triphosphate hydrolases"/>
    <property type="match status" value="1"/>
</dbReference>
<dbReference type="PIRSF" id="PIRSF002401">
    <property type="entry name" value="GTP_bd_Obg/CgtA"/>
    <property type="match status" value="1"/>
</dbReference>
<evidence type="ECO:0000256" key="9">
    <source>
        <dbReference type="HAMAP-Rule" id="MF_01454"/>
    </source>
</evidence>
<dbReference type="NCBIfam" id="NF008955">
    <property type="entry name" value="PRK12297.1"/>
    <property type="match status" value="1"/>
</dbReference>
<dbReference type="NCBIfam" id="TIGR03595">
    <property type="entry name" value="Obg_CgtA_exten"/>
    <property type="match status" value="1"/>
</dbReference>
<evidence type="ECO:0000256" key="6">
    <source>
        <dbReference type="ARBA" id="ARBA00022801"/>
    </source>
</evidence>
<comment type="subunit">
    <text evidence="9">Monomer.</text>
</comment>
<comment type="cofactor">
    <cofactor evidence="1 9">
        <name>Mg(2+)</name>
        <dbReference type="ChEBI" id="CHEBI:18420"/>
    </cofactor>
</comment>
<feature type="binding site" evidence="9">
    <location>
        <position position="192"/>
    </location>
    <ligand>
        <name>Mg(2+)</name>
        <dbReference type="ChEBI" id="CHEBI:18420"/>
    </ligand>
</feature>
<dbReference type="Pfam" id="PF01926">
    <property type="entry name" value="MMR_HSR1"/>
    <property type="match status" value="1"/>
</dbReference>
<feature type="binding site" evidence="9">
    <location>
        <begin position="165"/>
        <end position="172"/>
    </location>
    <ligand>
        <name>GTP</name>
        <dbReference type="ChEBI" id="CHEBI:37565"/>
    </ligand>
</feature>
<proteinExistence type="inferred from homology"/>
<comment type="caution">
    <text evidence="13">The sequence shown here is derived from an EMBL/GenBank/DDBJ whole genome shotgun (WGS) entry which is preliminary data.</text>
</comment>
<keyword evidence="8 9" id="KW-0342">GTP-binding</keyword>
<feature type="domain" description="OCT" evidence="11">
    <location>
        <begin position="348"/>
        <end position="426"/>
    </location>
</feature>
<organism evidence="13 14">
    <name type="scientific">Nicoliella lavandulae</name>
    <dbReference type="NCBI Taxonomy" id="3082954"/>
    <lineage>
        <taxon>Bacteria</taxon>
        <taxon>Bacillati</taxon>
        <taxon>Bacillota</taxon>
        <taxon>Bacilli</taxon>
        <taxon>Lactobacillales</taxon>
        <taxon>Lactobacillaceae</taxon>
        <taxon>Nicoliella</taxon>
    </lineage>
</organism>
<feature type="domain" description="OBG-type G" evidence="10">
    <location>
        <begin position="159"/>
        <end position="332"/>
    </location>
</feature>
<dbReference type="InterPro" id="IPR006074">
    <property type="entry name" value="GTP1-OBG_CS"/>
</dbReference>
<dbReference type="NCBIfam" id="TIGR02729">
    <property type="entry name" value="Obg_CgtA"/>
    <property type="match status" value="1"/>
</dbReference>
<keyword evidence="3 9" id="KW-0963">Cytoplasm</keyword>
<keyword evidence="7 9" id="KW-0460">Magnesium</keyword>
<dbReference type="InterPro" id="IPR014100">
    <property type="entry name" value="GTP-bd_Obg/CgtA"/>
</dbReference>
<dbReference type="InterPro" id="IPR015349">
    <property type="entry name" value="OCT_dom"/>
</dbReference>
<keyword evidence="6 9" id="KW-0378">Hydrolase</keyword>
<dbReference type="PROSITE" id="PS00905">
    <property type="entry name" value="GTP1_OBG"/>
    <property type="match status" value="1"/>
</dbReference>
<gene>
    <name evidence="13" type="primary">obgE</name>
    <name evidence="9" type="synonym">obg</name>
    <name evidence="13" type="ORF">R4146_06185</name>
</gene>